<keyword evidence="2" id="KW-1185">Reference proteome</keyword>
<dbReference type="EMBL" id="WHNP01000008">
    <property type="protein sequence ID" value="MPW17419.1"/>
    <property type="molecule type" value="Genomic_DNA"/>
</dbReference>
<proteinExistence type="predicted"/>
<accession>A0A7X1N8W8</accession>
<gene>
    <name evidence="1" type="ORF">GCT13_10865</name>
</gene>
<dbReference type="AlphaFoldDB" id="A0A7X1N8W8"/>
<comment type="caution">
    <text evidence="1">The sequence shown here is derived from an EMBL/GenBank/DDBJ whole genome shotgun (WGS) entry which is preliminary data.</text>
</comment>
<protein>
    <submittedName>
        <fullName evidence="1">Uncharacterized protein</fullName>
    </submittedName>
</protein>
<reference evidence="1 2" key="1">
    <citation type="submission" date="2019-10" db="EMBL/GenBank/DDBJ databases">
        <title>Paraburkholderia sp. isolated from nodules of Mimosa pudica from Brazilian Atlantic Forest soils.</title>
        <authorList>
            <person name="Paulitsch F."/>
            <person name="Hungria M."/>
            <person name="Dall'Agnol R."/>
        </authorList>
    </citation>
    <scope>NUCLEOTIDE SEQUENCE [LARGE SCALE GENOMIC DNA]</scope>
    <source>
        <strain evidence="1 2">CNPSo 3157</strain>
    </source>
</reference>
<dbReference type="RefSeq" id="WP_152757759.1">
    <property type="nucleotide sequence ID" value="NZ_WHNP01000008.1"/>
</dbReference>
<name>A0A7X1N8W8_9BURK</name>
<organism evidence="1 2">
    <name type="scientific">Paraburkholderia franconis</name>
    <dbReference type="NCBI Taxonomy" id="2654983"/>
    <lineage>
        <taxon>Bacteria</taxon>
        <taxon>Pseudomonadati</taxon>
        <taxon>Pseudomonadota</taxon>
        <taxon>Betaproteobacteria</taxon>
        <taxon>Burkholderiales</taxon>
        <taxon>Burkholderiaceae</taxon>
        <taxon>Paraburkholderia</taxon>
    </lineage>
</organism>
<evidence type="ECO:0000313" key="1">
    <source>
        <dbReference type="EMBL" id="MPW17419.1"/>
    </source>
</evidence>
<evidence type="ECO:0000313" key="2">
    <source>
        <dbReference type="Proteomes" id="UP000484381"/>
    </source>
</evidence>
<dbReference type="Proteomes" id="UP000484381">
    <property type="component" value="Unassembled WGS sequence"/>
</dbReference>
<sequence length="114" mass="12712">MHGAAILSGNEAPQLLSVRGFPKEWCDLACSWAAIFQRPDFVELCIRATTPVIFHWSGAKKRAQLFLLISRNSYEGHALSRLRLKEHKKVPSLIAVDVTGSTCSQRSFRCALKA</sequence>